<dbReference type="Pfam" id="PF03987">
    <property type="entry name" value="Autophagy_act_C"/>
    <property type="match status" value="1"/>
</dbReference>
<dbReference type="PANTHER" id="PTHR14957:SF1">
    <property type="entry name" value="UBIQUITIN-LIKE-CONJUGATING ENZYME ATG10"/>
    <property type="match status" value="1"/>
</dbReference>
<dbReference type="Proteomes" id="UP000887566">
    <property type="component" value="Unplaced"/>
</dbReference>
<keyword evidence="5" id="KW-0072">Autophagy</keyword>
<comment type="similarity">
    <text evidence="1">Belongs to the ATG10 family.</text>
</comment>
<dbReference type="PANTHER" id="PTHR14957">
    <property type="entry name" value="UBIQUITIN-LIKE-CONJUGATING ENZYME ATG10"/>
    <property type="match status" value="1"/>
</dbReference>
<dbReference type="Gene3D" id="3.30.1460.50">
    <property type="match status" value="1"/>
</dbReference>
<proteinExistence type="inferred from homology"/>
<dbReference type="GO" id="GO:0032446">
    <property type="term" value="P:protein modification by small protein conjugation"/>
    <property type="evidence" value="ECO:0007669"/>
    <property type="project" value="TreeGrafter"/>
</dbReference>
<keyword evidence="4" id="KW-0833">Ubl conjugation pathway</keyword>
<evidence type="ECO:0000313" key="8">
    <source>
        <dbReference type="WBParaSite" id="PSAMB.scaffold4570size14201.g24624.t1"/>
    </source>
</evidence>
<evidence type="ECO:0000256" key="1">
    <source>
        <dbReference type="ARBA" id="ARBA00005696"/>
    </source>
</evidence>
<sequence>MEITQEQFMNEIETIATTSSNFPGQEWTIVKTPAGSFVKHRSVEATADGLVLTKEYHICFNPSYGVPVLYFNIWTQDGKLLPIEQVWQLVCSSHKEAVLLDPWTAISQQEHPHLGAPWFHIHPCHTAKAMSKLSQSTTQFNYVLSWLSMFGPVVGLSIPNQMMTSIYKQADK</sequence>
<evidence type="ECO:0000256" key="2">
    <source>
        <dbReference type="ARBA" id="ARBA00021099"/>
    </source>
</evidence>
<dbReference type="WBParaSite" id="PSAMB.scaffold4570size14201.g24624.t1">
    <property type="protein sequence ID" value="PSAMB.scaffold4570size14201.g24624.t1"/>
    <property type="gene ID" value="PSAMB.scaffold4570size14201.g24624"/>
</dbReference>
<dbReference type="GO" id="GO:0061651">
    <property type="term" value="F:Atg12 conjugating enzyme activity"/>
    <property type="evidence" value="ECO:0007669"/>
    <property type="project" value="TreeGrafter"/>
</dbReference>
<evidence type="ECO:0000256" key="3">
    <source>
        <dbReference type="ARBA" id="ARBA00022679"/>
    </source>
</evidence>
<name>A0A914WND5_9BILA</name>
<evidence type="ECO:0000256" key="4">
    <source>
        <dbReference type="ARBA" id="ARBA00022786"/>
    </source>
</evidence>
<dbReference type="GO" id="GO:0000422">
    <property type="term" value="P:autophagy of mitochondrion"/>
    <property type="evidence" value="ECO:0007669"/>
    <property type="project" value="TreeGrafter"/>
</dbReference>
<organism evidence="7 8">
    <name type="scientific">Plectus sambesii</name>
    <dbReference type="NCBI Taxonomy" id="2011161"/>
    <lineage>
        <taxon>Eukaryota</taxon>
        <taxon>Metazoa</taxon>
        <taxon>Ecdysozoa</taxon>
        <taxon>Nematoda</taxon>
        <taxon>Chromadorea</taxon>
        <taxon>Plectida</taxon>
        <taxon>Plectina</taxon>
        <taxon>Plectoidea</taxon>
        <taxon>Plectidae</taxon>
        <taxon>Plectus</taxon>
    </lineage>
</organism>
<evidence type="ECO:0000256" key="6">
    <source>
        <dbReference type="ARBA" id="ARBA00029833"/>
    </source>
</evidence>
<reference evidence="8" key="1">
    <citation type="submission" date="2022-11" db="UniProtKB">
        <authorList>
            <consortium name="WormBaseParasite"/>
        </authorList>
    </citation>
    <scope>IDENTIFICATION</scope>
</reference>
<dbReference type="InterPro" id="IPR007135">
    <property type="entry name" value="Atg3/Atg10"/>
</dbReference>
<accession>A0A914WND5</accession>
<keyword evidence="7" id="KW-1185">Reference proteome</keyword>
<dbReference type="GO" id="GO:0005829">
    <property type="term" value="C:cytosol"/>
    <property type="evidence" value="ECO:0007669"/>
    <property type="project" value="TreeGrafter"/>
</dbReference>
<dbReference type="GO" id="GO:0000045">
    <property type="term" value="P:autophagosome assembly"/>
    <property type="evidence" value="ECO:0007669"/>
    <property type="project" value="TreeGrafter"/>
</dbReference>
<dbReference type="AlphaFoldDB" id="A0A914WND5"/>
<protein>
    <recommendedName>
        <fullName evidence="2">Ubiquitin-like-conjugating enzyme ATG10</fullName>
    </recommendedName>
    <alternativeName>
        <fullName evidence="6">Autophagy-related protein 10</fullName>
    </alternativeName>
</protein>
<evidence type="ECO:0000313" key="7">
    <source>
        <dbReference type="Proteomes" id="UP000887566"/>
    </source>
</evidence>
<evidence type="ECO:0000256" key="5">
    <source>
        <dbReference type="ARBA" id="ARBA00023006"/>
    </source>
</evidence>
<keyword evidence="3" id="KW-0808">Transferase</keyword>